<dbReference type="Gene3D" id="3.30.420.10">
    <property type="entry name" value="Ribonuclease H-like superfamily/Ribonuclease H"/>
    <property type="match status" value="1"/>
</dbReference>
<dbReference type="InterPro" id="IPR052709">
    <property type="entry name" value="Transposase-MT_Hybrid"/>
</dbReference>
<name>A0A4Y2SAG7_ARAVE</name>
<dbReference type="OrthoDB" id="10017160at2759"/>
<dbReference type="GO" id="GO:0003676">
    <property type="term" value="F:nucleic acid binding"/>
    <property type="evidence" value="ECO:0007669"/>
    <property type="project" value="InterPro"/>
</dbReference>
<dbReference type="EMBL" id="BGPR01020688">
    <property type="protein sequence ID" value="GBN85238.1"/>
    <property type="molecule type" value="Genomic_DNA"/>
</dbReference>
<dbReference type="InterPro" id="IPR036397">
    <property type="entry name" value="RNaseH_sf"/>
</dbReference>
<dbReference type="Proteomes" id="UP000499080">
    <property type="component" value="Unassembled WGS sequence"/>
</dbReference>
<dbReference type="AlphaFoldDB" id="A0A4Y2SAG7"/>
<sequence>MARVFWNHQDFLLVDFHTRGATVNVTSYCATLDRLRNTFRKKRPELLPKGVLVLHDNGRPNTTSVTRDLKQIFLWNILEHPFCSPDFAPSDFHYFGPLKKHLANRRFRTYAEIQEAVVKWFRDLNPDFLYAGFDRLIGLPMTQMLQQPC</sequence>
<dbReference type="InterPro" id="IPR001888">
    <property type="entry name" value="Transposase_1"/>
</dbReference>
<dbReference type="Pfam" id="PF01359">
    <property type="entry name" value="Transposase_1"/>
    <property type="match status" value="1"/>
</dbReference>
<dbReference type="PANTHER" id="PTHR46060">
    <property type="entry name" value="MARINER MOS1 TRANSPOSASE-LIKE PROTEIN"/>
    <property type="match status" value="1"/>
</dbReference>
<evidence type="ECO:0000313" key="1">
    <source>
        <dbReference type="EMBL" id="GBN85238.1"/>
    </source>
</evidence>
<gene>
    <name evidence="1" type="primary">marinerT_63</name>
    <name evidence="1" type="ORF">AVEN_214144_1</name>
</gene>
<keyword evidence="2" id="KW-1185">Reference proteome</keyword>
<proteinExistence type="predicted"/>
<reference evidence="1 2" key="1">
    <citation type="journal article" date="2019" name="Sci. Rep.">
        <title>Orb-weaving spider Araneus ventricosus genome elucidates the spidroin gene catalogue.</title>
        <authorList>
            <person name="Kono N."/>
            <person name="Nakamura H."/>
            <person name="Ohtoshi R."/>
            <person name="Moran D.A.P."/>
            <person name="Shinohara A."/>
            <person name="Yoshida Y."/>
            <person name="Fujiwara M."/>
            <person name="Mori M."/>
            <person name="Tomita M."/>
            <person name="Arakawa K."/>
        </authorList>
    </citation>
    <scope>NUCLEOTIDE SEQUENCE [LARGE SCALE GENOMIC DNA]</scope>
</reference>
<protein>
    <submittedName>
        <fullName evidence="1">Mariner Mos1 transposase</fullName>
    </submittedName>
</protein>
<evidence type="ECO:0000313" key="2">
    <source>
        <dbReference type="Proteomes" id="UP000499080"/>
    </source>
</evidence>
<organism evidence="1 2">
    <name type="scientific">Araneus ventricosus</name>
    <name type="common">Orbweaver spider</name>
    <name type="synonym">Epeira ventricosa</name>
    <dbReference type="NCBI Taxonomy" id="182803"/>
    <lineage>
        <taxon>Eukaryota</taxon>
        <taxon>Metazoa</taxon>
        <taxon>Ecdysozoa</taxon>
        <taxon>Arthropoda</taxon>
        <taxon>Chelicerata</taxon>
        <taxon>Arachnida</taxon>
        <taxon>Araneae</taxon>
        <taxon>Araneomorphae</taxon>
        <taxon>Entelegynae</taxon>
        <taxon>Araneoidea</taxon>
        <taxon>Araneidae</taxon>
        <taxon>Araneus</taxon>
    </lineage>
</organism>
<comment type="caution">
    <text evidence="1">The sequence shown here is derived from an EMBL/GenBank/DDBJ whole genome shotgun (WGS) entry which is preliminary data.</text>
</comment>
<dbReference type="PANTHER" id="PTHR46060:SF1">
    <property type="entry name" value="MARINER MOS1 TRANSPOSASE-LIKE PROTEIN"/>
    <property type="match status" value="1"/>
</dbReference>
<accession>A0A4Y2SAG7</accession>